<evidence type="ECO:0000313" key="3">
    <source>
        <dbReference type="Proteomes" id="UP000249723"/>
    </source>
</evidence>
<keyword evidence="1" id="KW-0812">Transmembrane</keyword>
<evidence type="ECO:0000313" key="2">
    <source>
        <dbReference type="EMBL" id="SCZ88052.1"/>
    </source>
</evidence>
<dbReference type="Proteomes" id="UP000249723">
    <property type="component" value="Unassembled WGS sequence"/>
</dbReference>
<dbReference type="EMBL" id="FMWP01000012">
    <property type="protein sequence ID" value="SCZ88052.1"/>
    <property type="molecule type" value="Genomic_DNA"/>
</dbReference>
<keyword evidence="1" id="KW-1133">Transmembrane helix</keyword>
<protein>
    <submittedName>
        <fullName evidence="2">BZ3500_MvSof-1268-A1-R1_Chr2-1g04157 protein</fullName>
    </submittedName>
</protein>
<sequence>MTSTALVLDYFAVWPVGIGAFFLIIGLSNLSLQVVAYSDPALREASTTTRDIQIVEIGSLRTSRIPVNFPDAVSFSPHRHSGHDTGRRQEFSPSDGLVRIVALPCRQWLNEDYMTPADATSWTRYSF</sequence>
<dbReference type="AlphaFoldDB" id="A0A2X0K5I8"/>
<dbReference type="STRING" id="289078.A0A2X0K5I8"/>
<keyword evidence="3" id="KW-1185">Reference proteome</keyword>
<reference evidence="3" key="1">
    <citation type="submission" date="2016-10" db="EMBL/GenBank/DDBJ databases">
        <authorList>
            <person name="Jeantristanb JTB J.-T."/>
            <person name="Ricardo R."/>
        </authorList>
    </citation>
    <scope>NUCLEOTIDE SEQUENCE [LARGE SCALE GENOMIC DNA]</scope>
</reference>
<keyword evidence="1" id="KW-0472">Membrane</keyword>
<evidence type="ECO:0000256" key="1">
    <source>
        <dbReference type="SAM" id="Phobius"/>
    </source>
</evidence>
<organism evidence="2 3">
    <name type="scientific">Microbotryum saponariae</name>
    <dbReference type="NCBI Taxonomy" id="289078"/>
    <lineage>
        <taxon>Eukaryota</taxon>
        <taxon>Fungi</taxon>
        <taxon>Dikarya</taxon>
        <taxon>Basidiomycota</taxon>
        <taxon>Pucciniomycotina</taxon>
        <taxon>Microbotryomycetes</taxon>
        <taxon>Microbotryales</taxon>
        <taxon>Microbotryaceae</taxon>
        <taxon>Microbotryum</taxon>
    </lineage>
</organism>
<proteinExistence type="predicted"/>
<name>A0A2X0K5I8_9BASI</name>
<gene>
    <name evidence="2" type="ORF">BZ3500_MVSOF-1268-A1-R1_CHR2-1G04157</name>
</gene>
<accession>A0A2X0K5I8</accession>
<feature type="transmembrane region" description="Helical" evidence="1">
    <location>
        <begin position="12"/>
        <end position="32"/>
    </location>
</feature>